<gene>
    <name evidence="1" type="ORF">A2797_01150</name>
</gene>
<evidence type="ECO:0000313" key="1">
    <source>
        <dbReference type="EMBL" id="OGC55656.1"/>
    </source>
</evidence>
<comment type="caution">
    <text evidence="1">The sequence shown here is derived from an EMBL/GenBank/DDBJ whole genome shotgun (WGS) entry which is preliminary data.</text>
</comment>
<organism evidence="1 2">
    <name type="scientific">candidate division WWE3 bacterium RIFCSPHIGHO2_01_FULL_48_15</name>
    <dbReference type="NCBI Taxonomy" id="1802619"/>
    <lineage>
        <taxon>Bacteria</taxon>
        <taxon>Katanobacteria</taxon>
    </lineage>
</organism>
<name>A0A1F4VEI2_UNCKA</name>
<protein>
    <submittedName>
        <fullName evidence="1">Uncharacterized protein</fullName>
    </submittedName>
</protein>
<proteinExistence type="predicted"/>
<dbReference type="Proteomes" id="UP000179005">
    <property type="component" value="Unassembled WGS sequence"/>
</dbReference>
<dbReference type="AlphaFoldDB" id="A0A1F4VEI2"/>
<evidence type="ECO:0000313" key="2">
    <source>
        <dbReference type="Proteomes" id="UP000179005"/>
    </source>
</evidence>
<accession>A0A1F4VEI2</accession>
<reference evidence="1 2" key="1">
    <citation type="journal article" date="2016" name="Nat. Commun.">
        <title>Thousands of microbial genomes shed light on interconnected biogeochemical processes in an aquifer system.</title>
        <authorList>
            <person name="Anantharaman K."/>
            <person name="Brown C.T."/>
            <person name="Hug L.A."/>
            <person name="Sharon I."/>
            <person name="Castelle C.J."/>
            <person name="Probst A.J."/>
            <person name="Thomas B.C."/>
            <person name="Singh A."/>
            <person name="Wilkins M.J."/>
            <person name="Karaoz U."/>
            <person name="Brodie E.L."/>
            <person name="Williams K.H."/>
            <person name="Hubbard S.S."/>
            <person name="Banfield J.F."/>
        </authorList>
    </citation>
    <scope>NUCLEOTIDE SEQUENCE [LARGE SCALE GENOMIC DNA]</scope>
</reference>
<dbReference type="EMBL" id="MEVC01000008">
    <property type="protein sequence ID" value="OGC55656.1"/>
    <property type="molecule type" value="Genomic_DNA"/>
</dbReference>
<sequence length="179" mass="20088">MEARALVARDRIAKEVLGGEIMPEAQRQRILQRIEDMSADLEPTGDQELASKEAIRKDLIASIPLIVKRNVVGDERYESVISAVTAVINSAFDGEEEELEPVTLTGFVLAAVEKCLGLQAELLEEAFLARHQEPAEDILKELVSKVLRELNGVTENDLSPFERRRMEEFVETARDEIFP</sequence>